<evidence type="ECO:0008006" key="3">
    <source>
        <dbReference type="Google" id="ProtNLM"/>
    </source>
</evidence>
<proteinExistence type="predicted"/>
<evidence type="ECO:0000313" key="1">
    <source>
        <dbReference type="Ensembl" id="ENSCPRP00005014036.1"/>
    </source>
</evidence>
<name>A0A7M4ESB5_CROPO</name>
<reference evidence="1" key="1">
    <citation type="submission" date="2025-08" db="UniProtKB">
        <authorList>
            <consortium name="Ensembl"/>
        </authorList>
    </citation>
    <scope>IDENTIFICATION</scope>
</reference>
<keyword evidence="2" id="KW-1185">Reference proteome</keyword>
<reference evidence="1" key="2">
    <citation type="submission" date="2025-09" db="UniProtKB">
        <authorList>
            <consortium name="Ensembl"/>
        </authorList>
    </citation>
    <scope>IDENTIFICATION</scope>
</reference>
<dbReference type="Proteomes" id="UP000594220">
    <property type="component" value="Unplaced"/>
</dbReference>
<organism evidence="1 2">
    <name type="scientific">Crocodylus porosus</name>
    <name type="common">Saltwater crocodile</name>
    <name type="synonym">Estuarine crocodile</name>
    <dbReference type="NCBI Taxonomy" id="8502"/>
    <lineage>
        <taxon>Eukaryota</taxon>
        <taxon>Metazoa</taxon>
        <taxon>Chordata</taxon>
        <taxon>Craniata</taxon>
        <taxon>Vertebrata</taxon>
        <taxon>Euteleostomi</taxon>
        <taxon>Archelosauria</taxon>
        <taxon>Archosauria</taxon>
        <taxon>Crocodylia</taxon>
        <taxon>Longirostres</taxon>
        <taxon>Crocodylidae</taxon>
        <taxon>Crocodylus</taxon>
    </lineage>
</organism>
<protein>
    <recommendedName>
        <fullName evidence="3">Integrase zinc-binding domain-containing protein</fullName>
    </recommendedName>
</protein>
<dbReference type="AlphaFoldDB" id="A0A7M4ESB5"/>
<evidence type="ECO:0000313" key="2">
    <source>
        <dbReference type="Proteomes" id="UP000594220"/>
    </source>
</evidence>
<dbReference type="Ensembl" id="ENSCPRT00005016482.1">
    <property type="protein sequence ID" value="ENSCPRP00005014036.1"/>
    <property type="gene ID" value="ENSCPRG00005009880.1"/>
</dbReference>
<accession>A0A7M4ESB5</accession>
<sequence>MGPMASVSTPTVSLSDHLVQWLHEFWGHPGGNSAKAQACQWIAATRRCAACQASKPTSTRRYERGAFTSIHFHPGKTWQIDLIGPLLGDPPSLVSY</sequence>